<feature type="compositionally biased region" description="Basic and acidic residues" evidence="1">
    <location>
        <begin position="2291"/>
        <end position="2305"/>
    </location>
</feature>
<dbReference type="Proteomes" id="UP000663872">
    <property type="component" value="Unassembled WGS sequence"/>
</dbReference>
<evidence type="ECO:0000259" key="2">
    <source>
        <dbReference type="PROSITE" id="PS50837"/>
    </source>
</evidence>
<evidence type="ECO:0000313" key="5">
    <source>
        <dbReference type="Proteomes" id="UP000663872"/>
    </source>
</evidence>
<feature type="domain" description="NACHT" evidence="2">
    <location>
        <begin position="285"/>
        <end position="396"/>
    </location>
</feature>
<dbReference type="Proteomes" id="UP000663848">
    <property type="component" value="Unassembled WGS sequence"/>
</dbReference>
<dbReference type="InterPro" id="IPR016024">
    <property type="entry name" value="ARM-type_fold"/>
</dbReference>
<dbReference type="SUPFAM" id="SSF52540">
    <property type="entry name" value="P-loop containing nucleoside triphosphate hydrolases"/>
    <property type="match status" value="1"/>
</dbReference>
<evidence type="ECO:0000256" key="1">
    <source>
        <dbReference type="SAM" id="MobiDB-lite"/>
    </source>
</evidence>
<dbReference type="InterPro" id="IPR007111">
    <property type="entry name" value="NACHT_NTPase"/>
</dbReference>
<dbReference type="PANTHER" id="PTHR46844:SF1">
    <property type="entry name" value="SLR5058 PROTEIN"/>
    <property type="match status" value="1"/>
</dbReference>
<name>A0A817UMG0_9BILA</name>
<feature type="compositionally biased region" description="Acidic residues" evidence="1">
    <location>
        <begin position="2306"/>
        <end position="2320"/>
    </location>
</feature>
<evidence type="ECO:0000313" key="4">
    <source>
        <dbReference type="EMBL" id="CAF4686258.1"/>
    </source>
</evidence>
<dbReference type="EMBL" id="CAJOBR010002503">
    <property type="protein sequence ID" value="CAF4686258.1"/>
    <property type="molecule type" value="Genomic_DNA"/>
</dbReference>
<dbReference type="PANTHER" id="PTHR46844">
    <property type="entry name" value="SLR5058 PROTEIN"/>
    <property type="match status" value="1"/>
</dbReference>
<proteinExistence type="predicted"/>
<dbReference type="Gene3D" id="3.40.50.300">
    <property type="entry name" value="P-loop containing nucleotide triphosphate hydrolases"/>
    <property type="match status" value="1"/>
</dbReference>
<feature type="region of interest" description="Disordered" evidence="1">
    <location>
        <begin position="2276"/>
        <end position="2320"/>
    </location>
</feature>
<dbReference type="SUPFAM" id="SSF48371">
    <property type="entry name" value="ARM repeat"/>
    <property type="match status" value="1"/>
</dbReference>
<dbReference type="InterPro" id="IPR027417">
    <property type="entry name" value="P-loop_NTPase"/>
</dbReference>
<comment type="caution">
    <text evidence="3">The sequence shown here is derived from an EMBL/GenBank/DDBJ whole genome shotgun (WGS) entry which is preliminary data.</text>
</comment>
<sequence>MSPTTLISTRIEELIGQIDEVKVFEDHWKLVEKTLIQLRHELIEMSKIKRGIRKEEKISDTIEIIEQVAATCCDDQFVSKGFIYRELESLLLRLQFRLAQHHANLTDDYQTKVNILSDSSRARQVLMQKIFDKKMRQRLEHTKEDLGQLRARHGKTIESYLRSYTELHKSIPFICPKSEIVGKVANRFYELDPENQIKFAHKWQGCGELPLIRTFIQLRRDKFTSFERIESRRLLIGPEVNSFQDVDSERLVSAPYMLSMVERDRYVNNVDEENVSVENALRTKRWIVILGDPGSGKTSFSRWLVCHLAETLLVNRRHSTDFGPVRIPILIRIGEFAELLSTSSSLTLFDYVGRHTWMGKAIIDDRSISADKLSTILQDYIEQGQALIILDGLDEVPVSEQRSKVLNAVENFAETYVQTSTGESVFDNPHLSKHFDDPSESGRNQLIITSRIAGYHAAPLAGQFTYYTIRPMDIEHIKDFADYWFYRVHQQIIDILGLSKANRGRNHSESLKQEFEKENNTSLLDMASNPCLMSFICNVAFGQSNDASLPTNRIELYQNITDSMLSSWHRKGLTADLSTLIRILSDIAMYIHENSASGLIHEDKMKEICIQSIEACIDKNQCSDEDLCEIENQAAECLRIFREDLGIFTARGESLYAFLHLTFQEYFTCLKLTNVDQLSLENKASFVTQSLRHHINDPRFHISTALALGKISSCWSPNDFDDLCHQFIQIEEEFDSLLPVGAFVLISSVNDLVHYPSNNILFDALDHLLVAAGEHRWSLTYPFLFDRIVVELKNLRHNIVPLWINNLLSQSPPHNIQTISALCALLEGKPGEFENIHWLDQSSCSILQSFSTLDDENNQFAIHQLLVKIAFFNHHLLTVHANSLKEFLIAPEIDLHLIPAFLFPLIITLYGGLKRENQSIVFDPYHIYRESPTITAILTRLLSRKDRQTNNQNLINIEQDILKALMARIETNDESWETVDLCIATICLYGIEFVQKNEKITSSVIFDMSLTRFKYVSRILRQIYFTNEEGDRFIENKTTTFISMLLKKIHMGQTSNQLFLSFLDSFKSGLARLRSSTTSNLLTGKSTPDTRVTLNLPNYFRKEYDFLLHLLPTDVQFNRTQNSCSLLHYFTRLFWILEHDDMFQTPYRMAVAMDDIPEYLLFRNDTDILFPLTFIPQHLQNLYFRLLEQNFLIINSKDEKTNDDEQLSFSHILIECLMVLSNTSCKSLSLLSALITLLPILRMHQLENFGGSLLWTLATIDSYLLHRFEISKEYPIDGETGLQMDRIENFASGNGMSDEKRRSLIDKCIKKEHERFRNALFENEERNTKLYSACISLARVSRWAQEEKKLHLFEESIRGAMSIEPKLMRLDALSVILIYSHSDYHPIQVNKSRSLQKEIEFLFNQIYPNLPVLLQTAIFIRCLPLIQRQDTIENCRKNLLQKLTKADLEDQQAAYEALSPYLQSNSSFAQFQKNILTELAIQNDVEFSRTMARRSSVLRECFTTGPYDNLLNESLSLSLLLSNMYLVELASELYECIEATDHLLQVSNAGPSPRDESIIIMKFFQLKSSILTVAQASTINDILSTNLSTNRYKYSKKFWIAVNDGLHRLKLVEFKACRLIHSWMKWKESTELSLFAFHAALLLAQSDFWSVEAASIVCDLLCDENDRFRQKAELIFRSNSRYNFRSSSTMGIDVLLTLTKKMAHFQHTSPFAKLTLSRMFDNITIDIQSHLETFLWLERYRIYALTSKQSSLNKINSSSISHFVSYFPSDTTMDVSFCGQIRNISGDLRQYICDLIQSNFSSFLNIEDDITSKWTLDSHVQFVVSVVVSLATLSADDDETRPLRVDTLTTILETSSHSVIRQAAAYALGYIVDTETYKKLFKKLQTMANRAVHETSNDSDNLISALISSYCYYLAVCEIDCDQDDIDLFRQLLTNSSQIILKAVHIGLARVLKDKSMLFEMLGSDPILCYHALIGSTAYFFGYNVEQRCAENVAEFIEEYPDLLSIFIFELYNSIRHFTKDVVYRETTDNILAYGYPQYVEVASFIAIRTPAAFISHIKDCGYEDDLKHSLFFTSKQHDLLRRNACITILSVFGELTVELCEVFVEVLSHNPHTQNTGNRFLKRISSIKDENAVRSLLFSYLKSKSMNIRYAAAKMLLHFSQSSLIPFEQVQLALSKLMLDPTSEEDLWLIEEPRDLLAECLYYYVGPLTTVIYSLLMQHLTGDTYQAVQRNELSDIELDFVQSEKASRLASCLYEEKNEDKLEIENFSIPSNILNDEKHSSAHHSSPTNDKSDNDEKPWNHEEQECNNDEQTVENDEEPVEIVTINNDMKDRAEVKAIRSPIIEVNMNPSNPPSRTSITAKNSSRLCVII</sequence>
<accession>A0A817UMG0</accession>
<evidence type="ECO:0000313" key="3">
    <source>
        <dbReference type="EMBL" id="CAF3330052.1"/>
    </source>
</evidence>
<protein>
    <recommendedName>
        <fullName evidence="2">NACHT domain-containing protein</fullName>
    </recommendedName>
</protein>
<dbReference type="EMBL" id="CAJNYT010000102">
    <property type="protein sequence ID" value="CAF3330052.1"/>
    <property type="molecule type" value="Genomic_DNA"/>
</dbReference>
<gene>
    <name evidence="3" type="ORF">GRG538_LOCUS3433</name>
    <name evidence="4" type="ORF">QYT958_LOCUS16925</name>
</gene>
<organism evidence="3 5">
    <name type="scientific">Rotaria socialis</name>
    <dbReference type="NCBI Taxonomy" id="392032"/>
    <lineage>
        <taxon>Eukaryota</taxon>
        <taxon>Metazoa</taxon>
        <taxon>Spiralia</taxon>
        <taxon>Gnathifera</taxon>
        <taxon>Rotifera</taxon>
        <taxon>Eurotatoria</taxon>
        <taxon>Bdelloidea</taxon>
        <taxon>Philodinida</taxon>
        <taxon>Philodinidae</taxon>
        <taxon>Rotaria</taxon>
    </lineage>
</organism>
<reference evidence="3" key="1">
    <citation type="submission" date="2021-02" db="EMBL/GenBank/DDBJ databases">
        <authorList>
            <person name="Nowell W R."/>
        </authorList>
    </citation>
    <scope>NUCLEOTIDE SEQUENCE</scope>
</reference>
<dbReference type="PROSITE" id="PS50837">
    <property type="entry name" value="NACHT"/>
    <property type="match status" value="1"/>
</dbReference>